<dbReference type="EMBL" id="JAEFBJ010000003">
    <property type="protein sequence ID" value="KAG7633232.1"/>
    <property type="molecule type" value="Genomic_DNA"/>
</dbReference>
<protein>
    <submittedName>
        <fullName evidence="4">Uncharacterized protein</fullName>
    </submittedName>
</protein>
<evidence type="ECO:0000256" key="1">
    <source>
        <dbReference type="ARBA" id="ARBA00004123"/>
    </source>
</evidence>
<comment type="subcellular location">
    <subcellularLocation>
        <location evidence="1">Nucleus</location>
    </subcellularLocation>
</comment>
<keyword evidence="5" id="KW-1185">Reference proteome</keyword>
<proteinExistence type="predicted"/>
<name>A0A8T2FBD1_ARASU</name>
<dbReference type="OrthoDB" id="691484at2759"/>
<comment type="caution">
    <text evidence="4">The sequence shown here is derived from an EMBL/GenBank/DDBJ whole genome shotgun (WGS) entry which is preliminary data.</text>
</comment>
<evidence type="ECO:0000256" key="3">
    <source>
        <dbReference type="SAM" id="MobiDB-lite"/>
    </source>
</evidence>
<dbReference type="Proteomes" id="UP000694251">
    <property type="component" value="Chromosome 3"/>
</dbReference>
<feature type="region of interest" description="Disordered" evidence="3">
    <location>
        <begin position="24"/>
        <end position="49"/>
    </location>
</feature>
<reference evidence="4 5" key="1">
    <citation type="submission" date="2020-12" db="EMBL/GenBank/DDBJ databases">
        <title>Concerted genomic and epigenomic changes stabilize Arabidopsis allopolyploids.</title>
        <authorList>
            <person name="Chen Z."/>
        </authorList>
    </citation>
    <scope>NUCLEOTIDE SEQUENCE [LARGE SCALE GENOMIC DNA]</scope>
    <source>
        <strain evidence="4">As9502</strain>
        <tissue evidence="4">Leaf</tissue>
    </source>
</reference>
<feature type="compositionally biased region" description="Acidic residues" evidence="3">
    <location>
        <begin position="33"/>
        <end position="44"/>
    </location>
</feature>
<evidence type="ECO:0000313" key="4">
    <source>
        <dbReference type="EMBL" id="KAG7633232.1"/>
    </source>
</evidence>
<gene>
    <name evidence="4" type="ORF">ISN44_As03g035140</name>
</gene>
<dbReference type="GO" id="GO:0006979">
    <property type="term" value="P:response to oxidative stress"/>
    <property type="evidence" value="ECO:0007669"/>
    <property type="project" value="UniProtKB-ARBA"/>
</dbReference>
<evidence type="ECO:0000313" key="5">
    <source>
        <dbReference type="Proteomes" id="UP000694251"/>
    </source>
</evidence>
<dbReference type="InterPro" id="IPR051992">
    <property type="entry name" value="OxStress_Response_Reg"/>
</dbReference>
<feature type="region of interest" description="Disordered" evidence="3">
    <location>
        <begin position="127"/>
        <end position="194"/>
    </location>
</feature>
<dbReference type="PANTHER" id="PTHR33172:SF107">
    <property type="entry name" value="PROTEIN OXIDATIVE STRESS 3 LIKE 2"/>
    <property type="match status" value="1"/>
</dbReference>
<keyword evidence="2" id="KW-0539">Nucleus</keyword>
<accession>A0A8T2FBD1</accession>
<dbReference type="PANTHER" id="PTHR33172">
    <property type="entry name" value="OS08G0516900 PROTEIN"/>
    <property type="match status" value="1"/>
</dbReference>
<evidence type="ECO:0000256" key="2">
    <source>
        <dbReference type="ARBA" id="ARBA00023242"/>
    </source>
</evidence>
<dbReference type="AlphaFoldDB" id="A0A8T2FBD1"/>
<dbReference type="GO" id="GO:0005634">
    <property type="term" value="C:nucleus"/>
    <property type="evidence" value="ECO:0007669"/>
    <property type="project" value="UniProtKB-SubCell"/>
</dbReference>
<feature type="compositionally biased region" description="Basic and acidic residues" evidence="3">
    <location>
        <begin position="170"/>
        <end position="179"/>
    </location>
</feature>
<sequence>MFTVIDKIDRTFTVDQEFACLSSSTSSDSIGENSDDDEGGENEIESSYNGPLDMMESLEEALPIKRAISKFYKGKSKSFMSLWETSSLPVKDLTKPENLYSRWRRNLLSHRICSRGGISKKPFKSVLAMSQREGDSSSSGDDSLPTLRHHHKTLTPRLRKGSFEAFTSQDKSEKDEDHKKATKGATKPVNPIGIKPGQALVTVTRQWPRSTIAEAKRAGESTASTDKLMAKNFLDNVNLDPISIKKSRDPCFSNLVVICCSRVTILTQSYWEGLY</sequence>
<organism evidence="4 5">
    <name type="scientific">Arabidopsis suecica</name>
    <name type="common">Swedish thale-cress</name>
    <name type="synonym">Cardaminopsis suecica</name>
    <dbReference type="NCBI Taxonomy" id="45249"/>
    <lineage>
        <taxon>Eukaryota</taxon>
        <taxon>Viridiplantae</taxon>
        <taxon>Streptophyta</taxon>
        <taxon>Embryophyta</taxon>
        <taxon>Tracheophyta</taxon>
        <taxon>Spermatophyta</taxon>
        <taxon>Magnoliopsida</taxon>
        <taxon>eudicotyledons</taxon>
        <taxon>Gunneridae</taxon>
        <taxon>Pentapetalae</taxon>
        <taxon>rosids</taxon>
        <taxon>malvids</taxon>
        <taxon>Brassicales</taxon>
        <taxon>Brassicaceae</taxon>
        <taxon>Camelineae</taxon>
        <taxon>Arabidopsis</taxon>
    </lineage>
</organism>
<feature type="compositionally biased region" description="Basic residues" evidence="3">
    <location>
        <begin position="147"/>
        <end position="160"/>
    </location>
</feature>